<comment type="function">
    <text evidence="2">NDH-1 shuttles electrons from NADH, via FMN and iron-sulfur (Fe-S) centers, to quinones in the respiratory chain. The immediate electron acceptor for the enzyme in this species is believed to be ubiquinone. Couples the redox reaction to proton translocation (for every two electrons transferred, four hydrogen ions are translocated across the cytoplasmic membrane), and thus conserves the redox energy in a proton gradient.</text>
</comment>
<dbReference type="GO" id="GO:0016651">
    <property type="term" value="F:oxidoreductase activity, acting on NAD(P)H"/>
    <property type="evidence" value="ECO:0007669"/>
    <property type="project" value="InterPro"/>
</dbReference>
<organism evidence="17">
    <name type="scientific">uncultured prokaryote</name>
    <dbReference type="NCBI Taxonomy" id="198431"/>
    <lineage>
        <taxon>unclassified sequences</taxon>
        <taxon>environmental samples</taxon>
    </lineage>
</organism>
<dbReference type="InterPro" id="IPR006656">
    <property type="entry name" value="Mopterin_OxRdtase"/>
</dbReference>
<keyword evidence="9" id="KW-0408">Iron</keyword>
<comment type="similarity">
    <text evidence="3">Belongs to the complex I 75 kDa subunit family.</text>
</comment>
<dbReference type="Gene3D" id="3.40.50.740">
    <property type="match status" value="2"/>
</dbReference>
<dbReference type="InterPro" id="IPR036010">
    <property type="entry name" value="2Fe-2S_ferredoxin-like_sf"/>
</dbReference>
<dbReference type="Pfam" id="PF04879">
    <property type="entry name" value="Molybdop_Fe4S4"/>
    <property type="match status" value="1"/>
</dbReference>
<evidence type="ECO:0000256" key="2">
    <source>
        <dbReference type="ARBA" id="ARBA00002378"/>
    </source>
</evidence>
<dbReference type="InterPro" id="IPR050123">
    <property type="entry name" value="Prok_molybdopt-oxidoreductase"/>
</dbReference>
<dbReference type="NCBIfam" id="TIGR01973">
    <property type="entry name" value="NuoG"/>
    <property type="match status" value="1"/>
</dbReference>
<dbReference type="Gene3D" id="2.40.40.20">
    <property type="match status" value="1"/>
</dbReference>
<dbReference type="PANTHER" id="PTHR43105">
    <property type="entry name" value="RESPIRATORY NITRATE REDUCTASE"/>
    <property type="match status" value="1"/>
</dbReference>
<evidence type="ECO:0000256" key="13">
    <source>
        <dbReference type="ARBA" id="ARBA00034078"/>
    </source>
</evidence>
<dbReference type="SUPFAM" id="SSF50692">
    <property type="entry name" value="ADC-like"/>
    <property type="match status" value="1"/>
</dbReference>
<reference evidence="17" key="1">
    <citation type="journal article" date="2005" name="Environ. Microbiol.">
        <title>Genetic and functional properties of uncultivated thermophilic crenarchaeotes from a subsurface gold mine as revealed by analysis of genome fragments.</title>
        <authorList>
            <person name="Nunoura T."/>
            <person name="Hirayama H."/>
            <person name="Takami H."/>
            <person name="Oida H."/>
            <person name="Nishi S."/>
            <person name="Shimamura S."/>
            <person name="Suzuki Y."/>
            <person name="Inagaki F."/>
            <person name="Takai K."/>
            <person name="Nealson K.H."/>
            <person name="Horikoshi K."/>
        </authorList>
    </citation>
    <scope>NUCLEOTIDE SEQUENCE</scope>
</reference>
<dbReference type="CDD" id="cd00207">
    <property type="entry name" value="fer2"/>
    <property type="match status" value="1"/>
</dbReference>
<dbReference type="PANTHER" id="PTHR43105:SF10">
    <property type="entry name" value="NADH-QUINONE OXIDOREDUCTASE SUBUNIT G"/>
    <property type="match status" value="1"/>
</dbReference>
<dbReference type="GO" id="GO:0016020">
    <property type="term" value="C:membrane"/>
    <property type="evidence" value="ECO:0007669"/>
    <property type="project" value="InterPro"/>
</dbReference>
<keyword evidence="10" id="KW-0411">Iron-sulfur</keyword>
<dbReference type="InterPro" id="IPR001041">
    <property type="entry name" value="2Fe-2S_ferredoxin-type"/>
</dbReference>
<dbReference type="Pfam" id="PF22117">
    <property type="entry name" value="Fer4_Nqo3"/>
    <property type="match status" value="1"/>
</dbReference>
<dbReference type="InterPro" id="IPR006657">
    <property type="entry name" value="MoPterin_dinucl-bd_dom"/>
</dbReference>
<dbReference type="SMART" id="SM00926">
    <property type="entry name" value="Molybdop_Fe4S4"/>
    <property type="match status" value="1"/>
</dbReference>
<dbReference type="GO" id="GO:0008137">
    <property type="term" value="F:NADH dehydrogenase (ubiquinone) activity"/>
    <property type="evidence" value="ECO:0007669"/>
    <property type="project" value="InterPro"/>
</dbReference>
<dbReference type="PROSITE" id="PS00641">
    <property type="entry name" value="COMPLEX1_75K_1"/>
    <property type="match status" value="1"/>
</dbReference>
<accession>H5SI55</accession>
<proteinExistence type="inferred from homology"/>
<feature type="domain" description="2Fe-2S ferredoxin-type" evidence="14">
    <location>
        <begin position="6"/>
        <end position="84"/>
    </location>
</feature>
<dbReference type="Pfam" id="PF13510">
    <property type="entry name" value="Fer2_4"/>
    <property type="match status" value="1"/>
</dbReference>
<name>H5SI55_9ZZZZ</name>
<dbReference type="InterPro" id="IPR010228">
    <property type="entry name" value="NADH_UbQ_OxRdtase_Gsu"/>
</dbReference>
<dbReference type="Pfam" id="PF10588">
    <property type="entry name" value="NADH-G_4Fe-4S_3"/>
    <property type="match status" value="1"/>
</dbReference>
<dbReference type="AlphaFoldDB" id="H5SI55"/>
<evidence type="ECO:0000256" key="8">
    <source>
        <dbReference type="ARBA" id="ARBA00022967"/>
    </source>
</evidence>
<evidence type="ECO:0000313" key="17">
    <source>
        <dbReference type="EMBL" id="BAL55841.1"/>
    </source>
</evidence>
<dbReference type="FunFam" id="3.10.20.740:FF:000001">
    <property type="entry name" value="NADH-quinone oxidoreductase subunit G"/>
    <property type="match status" value="1"/>
</dbReference>
<dbReference type="SUPFAM" id="SSF54292">
    <property type="entry name" value="2Fe-2S ferredoxin-like"/>
    <property type="match status" value="1"/>
</dbReference>
<evidence type="ECO:0000256" key="12">
    <source>
        <dbReference type="ARBA" id="ARBA00023075"/>
    </source>
</evidence>
<dbReference type="SUPFAM" id="SSF54862">
    <property type="entry name" value="4Fe-4S ferredoxins"/>
    <property type="match status" value="1"/>
</dbReference>
<evidence type="ECO:0000256" key="5">
    <source>
        <dbReference type="ARBA" id="ARBA00022714"/>
    </source>
</evidence>
<evidence type="ECO:0000256" key="6">
    <source>
        <dbReference type="ARBA" id="ARBA00022719"/>
    </source>
</evidence>
<dbReference type="InterPro" id="IPR009010">
    <property type="entry name" value="Asp_de-COase-like_dom_sf"/>
</dbReference>
<reference evidence="17" key="2">
    <citation type="journal article" date="2012" name="PLoS ONE">
        <title>A Deeply Branching Thermophilic Bacterium with an Ancient Acetyl-CoA Pathway Dominates a Subsurface Ecosystem.</title>
        <authorList>
            <person name="Takami H."/>
            <person name="Noguchi H."/>
            <person name="Takaki Y."/>
            <person name="Uchiyama I."/>
            <person name="Toyoda A."/>
            <person name="Nishi S."/>
            <person name="Chee G.-J."/>
            <person name="Arai W."/>
            <person name="Nunoura T."/>
            <person name="Itoh T."/>
            <person name="Hattori M."/>
            <person name="Takai K."/>
        </authorList>
    </citation>
    <scope>NUCLEOTIDE SEQUENCE</scope>
</reference>
<dbReference type="InterPro" id="IPR054351">
    <property type="entry name" value="NADH_UbQ_OxRdtase_ferredoxin"/>
</dbReference>
<evidence type="ECO:0000256" key="10">
    <source>
        <dbReference type="ARBA" id="ARBA00023014"/>
    </source>
</evidence>
<keyword evidence="4" id="KW-0004">4Fe-4S</keyword>
<dbReference type="InterPro" id="IPR000283">
    <property type="entry name" value="NADH_UbQ_OxRdtase_75kDa_su_CS"/>
</dbReference>
<evidence type="ECO:0000256" key="7">
    <source>
        <dbReference type="ARBA" id="ARBA00022723"/>
    </source>
</evidence>
<comment type="cofactor">
    <cofactor evidence="1">
        <name>[4Fe-4S] cluster</name>
        <dbReference type="ChEBI" id="CHEBI:49883"/>
    </cofactor>
</comment>
<evidence type="ECO:0000259" key="16">
    <source>
        <dbReference type="PROSITE" id="PS51839"/>
    </source>
</evidence>
<protein>
    <submittedName>
        <fullName evidence="17">NADH dehydrogenase I subunit G</fullName>
    </submittedName>
</protein>
<dbReference type="GO" id="GO:0042773">
    <property type="term" value="P:ATP synthesis coupled electron transport"/>
    <property type="evidence" value="ECO:0007669"/>
    <property type="project" value="InterPro"/>
</dbReference>
<evidence type="ECO:0000256" key="11">
    <source>
        <dbReference type="ARBA" id="ARBA00023027"/>
    </source>
</evidence>
<keyword evidence="7" id="KW-0479">Metal-binding</keyword>
<evidence type="ECO:0000256" key="1">
    <source>
        <dbReference type="ARBA" id="ARBA00001966"/>
    </source>
</evidence>
<evidence type="ECO:0000259" key="14">
    <source>
        <dbReference type="PROSITE" id="PS51085"/>
    </source>
</evidence>
<dbReference type="PROSITE" id="PS00643">
    <property type="entry name" value="COMPLEX1_75K_3"/>
    <property type="match status" value="1"/>
</dbReference>
<dbReference type="SMART" id="SM00929">
    <property type="entry name" value="NADH-G_4Fe-4S_3"/>
    <property type="match status" value="1"/>
</dbReference>
<dbReference type="Gene3D" id="3.40.228.10">
    <property type="entry name" value="Dimethylsulfoxide Reductase, domain 2"/>
    <property type="match status" value="1"/>
</dbReference>
<dbReference type="Pfam" id="PF00384">
    <property type="entry name" value="Molybdopterin"/>
    <property type="match status" value="1"/>
</dbReference>
<dbReference type="Gene3D" id="3.10.20.740">
    <property type="match status" value="1"/>
</dbReference>
<keyword evidence="8" id="KW-1278">Translocase</keyword>
<dbReference type="PROSITE" id="PS51839">
    <property type="entry name" value="4FE4S_HC3"/>
    <property type="match status" value="1"/>
</dbReference>
<dbReference type="GO" id="GO:0043546">
    <property type="term" value="F:molybdopterin cofactor binding"/>
    <property type="evidence" value="ECO:0007669"/>
    <property type="project" value="InterPro"/>
</dbReference>
<dbReference type="GO" id="GO:0048038">
    <property type="term" value="F:quinone binding"/>
    <property type="evidence" value="ECO:0007669"/>
    <property type="project" value="UniProtKB-KW"/>
</dbReference>
<dbReference type="Pfam" id="PF01568">
    <property type="entry name" value="Molydop_binding"/>
    <property type="match status" value="1"/>
</dbReference>
<dbReference type="InterPro" id="IPR019574">
    <property type="entry name" value="NADH_UbQ_OxRdtase_Gsu_4Fe4S-bd"/>
</dbReference>
<dbReference type="GO" id="GO:0051537">
    <property type="term" value="F:2 iron, 2 sulfur cluster binding"/>
    <property type="evidence" value="ECO:0007669"/>
    <property type="project" value="UniProtKB-KW"/>
</dbReference>
<dbReference type="InterPro" id="IPR006963">
    <property type="entry name" value="Mopterin_OxRdtase_4Fe-4S_dom"/>
</dbReference>
<dbReference type="Gene3D" id="3.30.70.20">
    <property type="match status" value="1"/>
</dbReference>
<evidence type="ECO:0000256" key="9">
    <source>
        <dbReference type="ARBA" id="ARBA00023004"/>
    </source>
</evidence>
<keyword evidence="12" id="KW-0830">Ubiquinone</keyword>
<gene>
    <name evidence="17" type="ORF">HGMM_F31F10C31</name>
</gene>
<keyword evidence="6" id="KW-0874">Quinone</keyword>
<dbReference type="PROSITE" id="PS00642">
    <property type="entry name" value="COMPLEX1_75K_2"/>
    <property type="match status" value="1"/>
</dbReference>
<feature type="domain" description="4Fe-4S Mo/W bis-MGD-type" evidence="15">
    <location>
        <begin position="223"/>
        <end position="279"/>
    </location>
</feature>
<evidence type="ECO:0000256" key="4">
    <source>
        <dbReference type="ARBA" id="ARBA00022485"/>
    </source>
</evidence>
<evidence type="ECO:0000256" key="3">
    <source>
        <dbReference type="ARBA" id="ARBA00005404"/>
    </source>
</evidence>
<comment type="cofactor">
    <cofactor evidence="13">
        <name>[2Fe-2S] cluster</name>
        <dbReference type="ChEBI" id="CHEBI:190135"/>
    </cofactor>
</comment>
<evidence type="ECO:0000259" key="15">
    <source>
        <dbReference type="PROSITE" id="PS51669"/>
    </source>
</evidence>
<keyword evidence="11" id="KW-0520">NAD</keyword>
<keyword evidence="5" id="KW-0001">2Fe-2S</keyword>
<dbReference type="GO" id="GO:0051539">
    <property type="term" value="F:4 iron, 4 sulfur cluster binding"/>
    <property type="evidence" value="ECO:0007669"/>
    <property type="project" value="UniProtKB-KW"/>
</dbReference>
<dbReference type="SUPFAM" id="SSF53706">
    <property type="entry name" value="Formate dehydrogenase/DMSO reductase, domains 1-3"/>
    <property type="match status" value="1"/>
</dbReference>
<dbReference type="GO" id="GO:0046872">
    <property type="term" value="F:metal ion binding"/>
    <property type="evidence" value="ECO:0007669"/>
    <property type="project" value="UniProtKB-KW"/>
</dbReference>
<sequence>MSRELSTVTLTIDGRTVTVPRGTTVYHAARQLGIEIPIFCYHDRMPPLGACRMCFVQVERMPRLQTSCTLEAQEGMVVWTESPEVVEARRAILEFLLINHPLDCPICDKGGECPLQDNTFKYGPGASRFVEPKRHFPKALRLSPVLTLDRERCILCWRCTRFGEVVAGDHALKGHDRGYRTHIDTPPVTLERPSKFIGNTIAICPVGALTSGVYRFRARPWDNRSTPGVCTHCGVGCATWVDARGGEVVRVRAREKPEVNDIWLCDLGFFGYDYTNHPERLRVPYVRQDGVLREATWDEALERVARALERAAPRVGALGGARLTVEEAYLLGRLFRALGSNHVDARADSRFTPSPRDWVWGAGPFEALDTAAGVFLVGCDLTEEYPVLWLRLKRALDRGAVGLAVAPKRLEVEGYLHAAVVHHYGAEADVLYAAARLLAERQGSVTGPLREVDVDASCRRAGVPREAVERLAQYLSAVAPVLFAVGRLSWDGPEPERTLAAVQTLRAVCGGDVWLLRGKGNAVGALLAGLAPDTLPGLVPLDDPKARERLRGVWGFEPSREAGLAAPAMLEAAAAGQLRVLYVAGADPARDFPDGSLWQRARAGLELLVVTELFWTETARQADVVLPALSSFERPGTVVNLEGRPQRLAPSRMGPPGARADGDILQLLAERLGRPMDYGSVEAIWEELRRVAPGLELDRPYGFTRPQPEVDVRPAQPEDPGEGLVVVPASPLFRKGEMSSRCRGLPDLAGDAAVGVHPGDAAALSLTDGVVVEVDTGAASARVRVTVTDAVPPGHLLVPVGFPEFPQARWAASGRRLRARIRVLEPAGRESR</sequence>
<dbReference type="Gene3D" id="2.20.25.90">
    <property type="entry name" value="ADC-like domains"/>
    <property type="match status" value="1"/>
</dbReference>
<dbReference type="EMBL" id="AP011730">
    <property type="protein sequence ID" value="BAL55841.1"/>
    <property type="molecule type" value="Genomic_DNA"/>
</dbReference>
<dbReference type="PROSITE" id="PS51669">
    <property type="entry name" value="4FE4S_MOW_BIS_MGD"/>
    <property type="match status" value="1"/>
</dbReference>
<dbReference type="PROSITE" id="PS51085">
    <property type="entry name" value="2FE2S_FER_2"/>
    <property type="match status" value="1"/>
</dbReference>
<feature type="domain" description="4Fe-4S His(Cys)3-ligated-type" evidence="16">
    <location>
        <begin position="84"/>
        <end position="123"/>
    </location>
</feature>